<feature type="region of interest" description="Disordered" evidence="1">
    <location>
        <begin position="68"/>
        <end position="94"/>
    </location>
</feature>
<sequence>FHGAWSMFQSLGVNNPRYNHLRRTLATALAGLILVGNLSFPILTQAGLIDEDERVCPVGEVEGNACLAEEAEGSAADGHTTDGNTTDSAGSVSP</sequence>
<feature type="non-terminal residue" evidence="2">
    <location>
        <position position="1"/>
    </location>
</feature>
<dbReference type="InterPro" id="IPR034804">
    <property type="entry name" value="SQR/QFR_C/D"/>
</dbReference>
<name>A0A381X0W4_9ZZZZ</name>
<dbReference type="EMBL" id="UINC01013463">
    <property type="protein sequence ID" value="SVA58151.1"/>
    <property type="molecule type" value="Genomic_DNA"/>
</dbReference>
<dbReference type="SUPFAM" id="SSF81343">
    <property type="entry name" value="Fumarate reductase respiratory complex transmembrane subunits"/>
    <property type="match status" value="1"/>
</dbReference>
<feature type="compositionally biased region" description="Polar residues" evidence="1">
    <location>
        <begin position="81"/>
        <end position="94"/>
    </location>
</feature>
<protein>
    <submittedName>
        <fullName evidence="2">Uncharacterized protein</fullName>
    </submittedName>
</protein>
<proteinExistence type="predicted"/>
<gene>
    <name evidence="2" type="ORF">METZ01_LOCUS111005</name>
</gene>
<reference evidence="2" key="1">
    <citation type="submission" date="2018-05" db="EMBL/GenBank/DDBJ databases">
        <authorList>
            <person name="Lanie J.A."/>
            <person name="Ng W.-L."/>
            <person name="Kazmierczak K.M."/>
            <person name="Andrzejewski T.M."/>
            <person name="Davidsen T.M."/>
            <person name="Wayne K.J."/>
            <person name="Tettelin H."/>
            <person name="Glass J.I."/>
            <person name="Rusch D."/>
            <person name="Podicherti R."/>
            <person name="Tsui H.-C.T."/>
            <person name="Winkler M.E."/>
        </authorList>
    </citation>
    <scope>NUCLEOTIDE SEQUENCE</scope>
</reference>
<dbReference type="AlphaFoldDB" id="A0A381X0W4"/>
<evidence type="ECO:0000256" key="1">
    <source>
        <dbReference type="SAM" id="MobiDB-lite"/>
    </source>
</evidence>
<accession>A0A381X0W4</accession>
<dbReference type="GO" id="GO:0016020">
    <property type="term" value="C:membrane"/>
    <property type="evidence" value="ECO:0007669"/>
    <property type="project" value="InterPro"/>
</dbReference>
<organism evidence="2">
    <name type="scientific">marine metagenome</name>
    <dbReference type="NCBI Taxonomy" id="408172"/>
    <lineage>
        <taxon>unclassified sequences</taxon>
        <taxon>metagenomes</taxon>
        <taxon>ecological metagenomes</taxon>
    </lineage>
</organism>
<evidence type="ECO:0000313" key="2">
    <source>
        <dbReference type="EMBL" id="SVA58151.1"/>
    </source>
</evidence>